<evidence type="ECO:0000256" key="1">
    <source>
        <dbReference type="ARBA" id="ARBA00022679"/>
    </source>
</evidence>
<dbReference type="SFLD" id="SFLDS00036">
    <property type="entry name" value="Aromatic_Prenyltransferase"/>
    <property type="match status" value="1"/>
</dbReference>
<evidence type="ECO:0000313" key="3">
    <source>
        <dbReference type="EMBL" id="KAA0939324.1"/>
    </source>
</evidence>
<feature type="region of interest" description="Disordered" evidence="2">
    <location>
        <begin position="425"/>
        <end position="445"/>
    </location>
</feature>
<evidence type="ECO:0000256" key="2">
    <source>
        <dbReference type="SAM" id="MobiDB-lite"/>
    </source>
</evidence>
<organism evidence="3 4">
    <name type="scientific">Streptomyces apricus</name>
    <dbReference type="NCBI Taxonomy" id="1828112"/>
    <lineage>
        <taxon>Bacteria</taxon>
        <taxon>Bacillati</taxon>
        <taxon>Actinomycetota</taxon>
        <taxon>Actinomycetes</taxon>
        <taxon>Kitasatosporales</taxon>
        <taxon>Streptomycetaceae</taxon>
        <taxon>Streptomyces</taxon>
    </lineage>
</organism>
<accession>A0A5B0BB52</accession>
<dbReference type="RefSeq" id="WP_149511257.1">
    <property type="nucleotide sequence ID" value="NZ_VDFC01000034.1"/>
</dbReference>
<dbReference type="OrthoDB" id="513465at2"/>
<name>A0A5B0BB52_9ACTN</name>
<gene>
    <name evidence="3" type="ORF">FGF04_11825</name>
</gene>
<protein>
    <submittedName>
        <fullName evidence="3">Prenyltransferase</fullName>
    </submittedName>
</protein>
<keyword evidence="1 3" id="KW-0808">Transferase</keyword>
<proteinExistence type="predicted"/>
<dbReference type="EMBL" id="VDFC01000034">
    <property type="protein sequence ID" value="KAA0939324.1"/>
    <property type="molecule type" value="Genomic_DNA"/>
</dbReference>
<dbReference type="InterPro" id="IPR017795">
    <property type="entry name" value="ABBA_NscD-like"/>
</dbReference>
<dbReference type="AlphaFoldDB" id="A0A5B0BB52"/>
<reference evidence="3 4" key="1">
    <citation type="submission" date="2019-05" db="EMBL/GenBank/DDBJ databases">
        <authorList>
            <person name="Hariharan J."/>
            <person name="Choudoir M.J."/>
            <person name="Diebold P."/>
            <person name="Panke-Buisse K."/>
            <person name="Buckley D.H."/>
        </authorList>
    </citation>
    <scope>NUCLEOTIDE SEQUENCE [LARGE SCALE GENOMIC DNA]</scope>
    <source>
        <strain evidence="3 4">SUN51</strain>
    </source>
</reference>
<keyword evidence="4" id="KW-1185">Reference proteome</keyword>
<sequence length="445" mass="46767">MTPTLPRQPNRACADTRRTAYAEAVAAVATDAGTSGTAAPGAVTSRTAASGAVTLGEHVGGQLRRLCGAAGFTAGGRAPGDALTDLLDLLGPVARRPLAAGPPSPSFVCDDHSPVEFSLSFPAAGSPAVRVLVEPGCGATSLADNGRLGMQALKALAARHGFSTEPVRRVEDLFLPPAIQGSFALWCAMDLRRDGPPGIKVYVNPQAHGPDRSADVVREALTRSGFGRAWPALREGALSRGHGKDVILFVALDLGRWQAPRLKVYVAHHGATAAQVRAVSRLMPGGRAEDVDEFCRAVGGDPGHFTRRPLVSCLSYTAHDLERPSGHTLHVPVRDYVPDDAVALGRATSVLQRHRTEPDTDTKADTEADADAGVGAVGRALIAMTPRRASDGVGLITYVSLVRSRRQPPRVTVYFSPEAYGVRPPRAAERQLPADADGHRCRTAG</sequence>
<dbReference type="InterPro" id="IPR033964">
    <property type="entry name" value="ABBA"/>
</dbReference>
<evidence type="ECO:0000313" key="4">
    <source>
        <dbReference type="Proteomes" id="UP000324965"/>
    </source>
</evidence>
<dbReference type="GO" id="GO:0009820">
    <property type="term" value="P:alkaloid metabolic process"/>
    <property type="evidence" value="ECO:0007669"/>
    <property type="project" value="InterPro"/>
</dbReference>
<dbReference type="Proteomes" id="UP000324965">
    <property type="component" value="Unassembled WGS sequence"/>
</dbReference>
<dbReference type="SFLD" id="SFLDG01162">
    <property type="entry name" value="I"/>
    <property type="match status" value="1"/>
</dbReference>
<feature type="compositionally biased region" description="Basic and acidic residues" evidence="2">
    <location>
        <begin position="436"/>
        <end position="445"/>
    </location>
</feature>
<comment type="caution">
    <text evidence="3">The sequence shown here is derived from an EMBL/GenBank/DDBJ whole genome shotgun (WGS) entry which is preliminary data.</text>
</comment>
<dbReference type="Pfam" id="PF11991">
    <property type="entry name" value="Trp_DMAT"/>
    <property type="match status" value="1"/>
</dbReference>
<dbReference type="GO" id="GO:0016765">
    <property type="term" value="F:transferase activity, transferring alkyl or aryl (other than methyl) groups"/>
    <property type="evidence" value="ECO:0007669"/>
    <property type="project" value="InterPro"/>
</dbReference>